<dbReference type="RefSeq" id="WP_184552131.1">
    <property type="nucleotide sequence ID" value="NZ_JACHKS010000001.1"/>
</dbReference>
<evidence type="ECO:0000313" key="1">
    <source>
        <dbReference type="EMBL" id="MBB6329223.1"/>
    </source>
</evidence>
<name>A0ABR6PWF1_9FLAO</name>
<accession>A0ABR6PWF1</accession>
<dbReference type="Proteomes" id="UP000587367">
    <property type="component" value="Unassembled WGS sequence"/>
</dbReference>
<gene>
    <name evidence="1" type="ORF">HNP24_000173</name>
</gene>
<keyword evidence="2" id="KW-1185">Reference proteome</keyword>
<evidence type="ECO:0000313" key="2">
    <source>
        <dbReference type="Proteomes" id="UP000587367"/>
    </source>
</evidence>
<sequence>MKRLPLEPEKVSWEINGNEFSFHTIENNEDSLDLYVNASVNVLVNVTDDSVEIDFENIQIKFKNIRNMFLTKNILYPGYDDPFFDYKRYDTSDWGSILEISNIEKGIIWKRDKICPDPRFYFIENMEDLNHYKIVTDDYELDVVCKEYDYDSIVE</sequence>
<protein>
    <submittedName>
        <fullName evidence="1">Uncharacterized protein</fullName>
    </submittedName>
</protein>
<organism evidence="1 2">
    <name type="scientific">Chryseobacterium sediminis</name>
    <dbReference type="NCBI Taxonomy" id="1679494"/>
    <lineage>
        <taxon>Bacteria</taxon>
        <taxon>Pseudomonadati</taxon>
        <taxon>Bacteroidota</taxon>
        <taxon>Flavobacteriia</taxon>
        <taxon>Flavobacteriales</taxon>
        <taxon>Weeksellaceae</taxon>
        <taxon>Chryseobacterium group</taxon>
        <taxon>Chryseobacterium</taxon>
    </lineage>
</organism>
<comment type="caution">
    <text evidence="1">The sequence shown here is derived from an EMBL/GenBank/DDBJ whole genome shotgun (WGS) entry which is preliminary data.</text>
</comment>
<proteinExistence type="predicted"/>
<dbReference type="EMBL" id="JACHKS010000001">
    <property type="protein sequence ID" value="MBB6329223.1"/>
    <property type="molecule type" value="Genomic_DNA"/>
</dbReference>
<reference evidence="1 2" key="1">
    <citation type="submission" date="2020-08" db="EMBL/GenBank/DDBJ databases">
        <title>Functional genomics of gut bacteria from endangered species of beetles.</title>
        <authorList>
            <person name="Carlos-Shanley C."/>
        </authorList>
    </citation>
    <scope>NUCLEOTIDE SEQUENCE [LARGE SCALE GENOMIC DNA]</scope>
    <source>
        <strain evidence="1 2">S00068</strain>
    </source>
</reference>